<organism evidence="5 6">
    <name type="scientific">Actibacterium naphthalenivorans</name>
    <dbReference type="NCBI Taxonomy" id="1614693"/>
    <lineage>
        <taxon>Bacteria</taxon>
        <taxon>Pseudomonadati</taxon>
        <taxon>Pseudomonadota</taxon>
        <taxon>Alphaproteobacteria</taxon>
        <taxon>Rhodobacterales</taxon>
        <taxon>Roseobacteraceae</taxon>
        <taxon>Actibacterium</taxon>
    </lineage>
</organism>
<dbReference type="GO" id="GO:0050660">
    <property type="term" value="F:flavin adenine dinucleotide binding"/>
    <property type="evidence" value="ECO:0007669"/>
    <property type="project" value="InterPro"/>
</dbReference>
<dbReference type="PANTHER" id="PTHR48083">
    <property type="entry name" value="MEDIUM-CHAIN SPECIFIC ACYL-COA DEHYDROGENASE, MITOCHONDRIAL-RELATED"/>
    <property type="match status" value="1"/>
</dbReference>
<evidence type="ECO:0000256" key="2">
    <source>
        <dbReference type="ARBA" id="ARBA00049661"/>
    </source>
</evidence>
<accession>A0A840CA04</accession>
<keyword evidence="6" id="KW-1185">Reference proteome</keyword>
<sequence length="408" mass="44017">MATLLKADTKPTPFADHKLPGLLDQAIALQPLLEEKAAEANELRSPTKAVEDAFREMGAFSLLLPERLGGVGLSLSSFARIQMEIGKGDPSMSWVLQIINGTSWISSLASDAIQDELFANGPTNVCGAYNPPGKAVRVEGGYKVTGAWPYSSGSRQANWAQCGILFEGDDVPTAPGISMAYIPMDQVTIKDSWYVTGMQATGSDTTCANDVFVPEHLIVTMDKPYGTIVPGKRHFGAASDWLAPVPSVRATGLAQLLGAARKMQEICEAESKKKPVVTTMFKTRLDSAVYLHDLGKVAAQLDSAETLLFDALDTLDGIALQGTKPDVAVCSKQRAQCAQIVELIHASIEKIMFISTSSAFAFSNPLQRYWRDIHVGLRHIQNVPMIGYEIYGRDNLGALPNITPVGAY</sequence>
<protein>
    <submittedName>
        <fullName evidence="5">Alkylation response protein AidB-like acyl-CoA dehydrogenase</fullName>
    </submittedName>
</protein>
<keyword evidence="1" id="KW-0560">Oxidoreductase</keyword>
<feature type="domain" description="Acyl-CoA dehydrogenase C-terminal" evidence="4">
    <location>
        <begin position="254"/>
        <end position="382"/>
    </location>
</feature>
<dbReference type="AlphaFoldDB" id="A0A840CA04"/>
<evidence type="ECO:0000313" key="5">
    <source>
        <dbReference type="EMBL" id="MBB4021693.1"/>
    </source>
</evidence>
<dbReference type="InterPro" id="IPR013786">
    <property type="entry name" value="AcylCoA_DH/ox_N"/>
</dbReference>
<dbReference type="GO" id="GO:0005737">
    <property type="term" value="C:cytoplasm"/>
    <property type="evidence" value="ECO:0007669"/>
    <property type="project" value="TreeGrafter"/>
</dbReference>
<dbReference type="GO" id="GO:0016712">
    <property type="term" value="F:oxidoreductase activity, acting on paired donors, with incorporation or reduction of molecular oxygen, reduced flavin or flavoprotein as one donor, and incorporation of one atom of oxygen"/>
    <property type="evidence" value="ECO:0007669"/>
    <property type="project" value="TreeGrafter"/>
</dbReference>
<dbReference type="InterPro" id="IPR037069">
    <property type="entry name" value="AcylCoA_DH/ox_N_sf"/>
</dbReference>
<dbReference type="InterPro" id="IPR050741">
    <property type="entry name" value="Acyl-CoA_dehydrogenase"/>
</dbReference>
<reference evidence="5" key="1">
    <citation type="submission" date="2020-08" db="EMBL/GenBank/DDBJ databases">
        <title>Genomic Encyclopedia of Type Strains, Phase IV (KMG-IV): sequencing the most valuable type-strain genomes for metagenomic binning, comparative biology and taxonomic classification.</title>
        <authorList>
            <person name="Goeker M."/>
        </authorList>
    </citation>
    <scope>NUCLEOTIDE SEQUENCE [LARGE SCALE GENOMIC DNA]</scope>
    <source>
        <strain evidence="5">DSM 105040</strain>
    </source>
</reference>
<evidence type="ECO:0000259" key="3">
    <source>
        <dbReference type="Pfam" id="PF02771"/>
    </source>
</evidence>
<dbReference type="Pfam" id="PF08028">
    <property type="entry name" value="Acyl-CoA_dh_2"/>
    <property type="match status" value="1"/>
</dbReference>
<dbReference type="Gene3D" id="1.20.140.10">
    <property type="entry name" value="Butyryl-CoA Dehydrogenase, subunit A, domain 3"/>
    <property type="match status" value="1"/>
</dbReference>
<dbReference type="RefSeq" id="WP_054540219.1">
    <property type="nucleotide sequence ID" value="NZ_JACIEQ010000001.1"/>
</dbReference>
<dbReference type="InterPro" id="IPR046373">
    <property type="entry name" value="Acyl-CoA_Oxase/DH_mid-dom_sf"/>
</dbReference>
<dbReference type="GO" id="GO:0033539">
    <property type="term" value="P:fatty acid beta-oxidation using acyl-CoA dehydrogenase"/>
    <property type="evidence" value="ECO:0007669"/>
    <property type="project" value="TreeGrafter"/>
</dbReference>
<name>A0A840CA04_9RHOB</name>
<dbReference type="PIRSF" id="PIRSF016578">
    <property type="entry name" value="HsaA"/>
    <property type="match status" value="1"/>
</dbReference>
<dbReference type="Proteomes" id="UP000585681">
    <property type="component" value="Unassembled WGS sequence"/>
</dbReference>
<gene>
    <name evidence="5" type="ORF">GGR17_001484</name>
</gene>
<evidence type="ECO:0000259" key="4">
    <source>
        <dbReference type="Pfam" id="PF08028"/>
    </source>
</evidence>
<evidence type="ECO:0000256" key="1">
    <source>
        <dbReference type="ARBA" id="ARBA00023002"/>
    </source>
</evidence>
<feature type="domain" description="Acyl-CoA dehydrogenase/oxidase N-terminal" evidence="3">
    <location>
        <begin position="36"/>
        <end position="116"/>
    </location>
</feature>
<dbReference type="SUPFAM" id="SSF56645">
    <property type="entry name" value="Acyl-CoA dehydrogenase NM domain-like"/>
    <property type="match status" value="1"/>
</dbReference>
<dbReference type="EMBL" id="JACIEQ010000001">
    <property type="protein sequence ID" value="MBB4021693.1"/>
    <property type="molecule type" value="Genomic_DNA"/>
</dbReference>
<dbReference type="InterPro" id="IPR013107">
    <property type="entry name" value="Acyl-CoA_DH_C"/>
</dbReference>
<proteinExistence type="inferred from homology"/>
<dbReference type="Gene3D" id="1.10.540.10">
    <property type="entry name" value="Acyl-CoA dehydrogenase/oxidase, N-terminal domain"/>
    <property type="match status" value="1"/>
</dbReference>
<evidence type="ECO:0000313" key="6">
    <source>
        <dbReference type="Proteomes" id="UP000585681"/>
    </source>
</evidence>
<dbReference type="InterPro" id="IPR009100">
    <property type="entry name" value="AcylCoA_DH/oxidase_NM_dom_sf"/>
</dbReference>
<dbReference type="GO" id="GO:0003995">
    <property type="term" value="F:acyl-CoA dehydrogenase activity"/>
    <property type="evidence" value="ECO:0007669"/>
    <property type="project" value="TreeGrafter"/>
</dbReference>
<dbReference type="PANTHER" id="PTHR48083:SF19">
    <property type="entry name" value="FLAVIN-DEPENDENT MONOOXYGENASE, OXYGENASE SUBUNIT HSAA"/>
    <property type="match status" value="1"/>
</dbReference>
<dbReference type="Gene3D" id="2.40.110.10">
    <property type="entry name" value="Butyryl-CoA Dehydrogenase, subunit A, domain 2"/>
    <property type="match status" value="1"/>
</dbReference>
<dbReference type="Pfam" id="PF02771">
    <property type="entry name" value="Acyl-CoA_dh_N"/>
    <property type="match status" value="1"/>
</dbReference>
<comment type="caution">
    <text evidence="5">The sequence shown here is derived from an EMBL/GenBank/DDBJ whole genome shotgun (WGS) entry which is preliminary data.</text>
</comment>
<comment type="similarity">
    <text evidence="2">Belongs to the HpaH/HsaA monooxygenase family.</text>
</comment>